<keyword evidence="2" id="KW-1185">Reference proteome</keyword>
<dbReference type="OrthoDB" id="49905at2759"/>
<dbReference type="Proteomes" id="UP000693970">
    <property type="component" value="Unassembled WGS sequence"/>
</dbReference>
<protein>
    <submittedName>
        <fullName evidence="1">Uncharacterized protein</fullName>
    </submittedName>
</protein>
<dbReference type="AlphaFoldDB" id="A0A9K3KQ60"/>
<reference evidence="1" key="2">
    <citation type="submission" date="2021-04" db="EMBL/GenBank/DDBJ databases">
        <authorList>
            <person name="Podell S."/>
        </authorList>
    </citation>
    <scope>NUCLEOTIDE SEQUENCE</scope>
    <source>
        <strain evidence="1">Hildebrandi</strain>
    </source>
</reference>
<accession>A0A9K3KQ60</accession>
<evidence type="ECO:0000313" key="1">
    <source>
        <dbReference type="EMBL" id="KAG7347466.1"/>
    </source>
</evidence>
<comment type="caution">
    <text evidence="1">The sequence shown here is derived from an EMBL/GenBank/DDBJ whole genome shotgun (WGS) entry which is preliminary data.</text>
</comment>
<proteinExistence type="predicted"/>
<reference evidence="1" key="1">
    <citation type="journal article" date="2021" name="Sci. Rep.">
        <title>Diploid genomic architecture of Nitzschia inconspicua, an elite biomass production diatom.</title>
        <authorList>
            <person name="Oliver A."/>
            <person name="Podell S."/>
            <person name="Pinowska A."/>
            <person name="Traller J.C."/>
            <person name="Smith S.R."/>
            <person name="McClure R."/>
            <person name="Beliaev A."/>
            <person name="Bohutskyi P."/>
            <person name="Hill E.A."/>
            <person name="Rabines A."/>
            <person name="Zheng H."/>
            <person name="Allen L.Z."/>
            <person name="Kuo A."/>
            <person name="Grigoriev I.V."/>
            <person name="Allen A.E."/>
            <person name="Hazlebeck D."/>
            <person name="Allen E.E."/>
        </authorList>
    </citation>
    <scope>NUCLEOTIDE SEQUENCE</scope>
    <source>
        <strain evidence="1">Hildebrandi</strain>
    </source>
</reference>
<sequence length="399" mass="44807">MTSTSSIEVPDEIIQSMDFDYIGTGGFVIVCGVGSNDTNAGEVLGVTAEQAKKMSENCPFIKKCLSANDIEEDDTSPFESPAALQMKEAKDRIIHKPDWSLAIARHFVEVTTKGKTAVSSLELYEQLMQAGDQALVDLHLSSLVNYIDACPSDNDFLRLVHPDFYCFRFQAIVSGDEWLALLEQGVLLYRAETNFVVQLYNDEPLHADQDLSRRKLDTRRSEFLVHADRSIDAILKIQKVLGDGPEIVSTMEVFSMYFETMNRIPEDHHQLIDRLAGGEAYIRTCADAVEHRTEGYTVKASLDVLLRAVRPVASSSVVHCSLRIDNPTPDTLGRFVNACRKAKEFPDTLGMDVNINRYFCRKSMEDIQLVLEYMVDYSTSSKIDGDFRILELSSESHSF</sequence>
<evidence type="ECO:0000313" key="2">
    <source>
        <dbReference type="Proteomes" id="UP000693970"/>
    </source>
</evidence>
<dbReference type="EMBL" id="JAGRRH010000020">
    <property type="protein sequence ID" value="KAG7347466.1"/>
    <property type="molecule type" value="Genomic_DNA"/>
</dbReference>
<gene>
    <name evidence="1" type="ORF">IV203_016171</name>
</gene>
<name>A0A9K3KQ60_9STRA</name>
<organism evidence="1 2">
    <name type="scientific">Nitzschia inconspicua</name>
    <dbReference type="NCBI Taxonomy" id="303405"/>
    <lineage>
        <taxon>Eukaryota</taxon>
        <taxon>Sar</taxon>
        <taxon>Stramenopiles</taxon>
        <taxon>Ochrophyta</taxon>
        <taxon>Bacillariophyta</taxon>
        <taxon>Bacillariophyceae</taxon>
        <taxon>Bacillariophycidae</taxon>
        <taxon>Bacillariales</taxon>
        <taxon>Bacillariaceae</taxon>
        <taxon>Nitzschia</taxon>
    </lineage>
</organism>